<keyword evidence="7" id="KW-1185">Reference proteome</keyword>
<dbReference type="AlphaFoldDB" id="A0A9X1JWK2"/>
<feature type="transmembrane region" description="Helical" evidence="5">
    <location>
        <begin position="29"/>
        <end position="47"/>
    </location>
</feature>
<organism evidence="6 7">
    <name type="scientific">Halomarinibacterium sedimenti</name>
    <dbReference type="NCBI Taxonomy" id="2857106"/>
    <lineage>
        <taxon>Bacteria</taxon>
        <taxon>Pseudomonadati</taxon>
        <taxon>Bacteroidota</taxon>
        <taxon>Flavobacteriia</taxon>
        <taxon>Flavobacteriales</taxon>
        <taxon>Flavobacteriaceae</taxon>
        <taxon>Halomarinibacterium</taxon>
    </lineage>
</organism>
<dbReference type="Pfam" id="PF02535">
    <property type="entry name" value="Zip"/>
    <property type="match status" value="1"/>
</dbReference>
<name>A0A9X1JWK2_9FLAO</name>
<dbReference type="Proteomes" id="UP001138686">
    <property type="component" value="Unassembled WGS sequence"/>
</dbReference>
<dbReference type="InterPro" id="IPR003689">
    <property type="entry name" value="ZIP"/>
</dbReference>
<feature type="transmembrane region" description="Helical" evidence="5">
    <location>
        <begin position="6"/>
        <end position="22"/>
    </location>
</feature>
<dbReference type="GO" id="GO:0016020">
    <property type="term" value="C:membrane"/>
    <property type="evidence" value="ECO:0007669"/>
    <property type="project" value="UniProtKB-SubCell"/>
</dbReference>
<feature type="transmembrane region" description="Helical" evidence="5">
    <location>
        <begin position="59"/>
        <end position="76"/>
    </location>
</feature>
<comment type="subcellular location">
    <subcellularLocation>
        <location evidence="1">Membrane</location>
        <topology evidence="1">Multi-pass membrane protein</topology>
    </subcellularLocation>
</comment>
<dbReference type="RefSeq" id="WP_219053475.1">
    <property type="nucleotide sequence ID" value="NZ_JAHWDP010000007.1"/>
</dbReference>
<evidence type="ECO:0000256" key="3">
    <source>
        <dbReference type="ARBA" id="ARBA00022989"/>
    </source>
</evidence>
<dbReference type="GO" id="GO:0005385">
    <property type="term" value="F:zinc ion transmembrane transporter activity"/>
    <property type="evidence" value="ECO:0007669"/>
    <property type="project" value="TreeGrafter"/>
</dbReference>
<evidence type="ECO:0000256" key="4">
    <source>
        <dbReference type="ARBA" id="ARBA00023136"/>
    </source>
</evidence>
<evidence type="ECO:0000256" key="2">
    <source>
        <dbReference type="ARBA" id="ARBA00022692"/>
    </source>
</evidence>
<evidence type="ECO:0000256" key="5">
    <source>
        <dbReference type="SAM" id="Phobius"/>
    </source>
</evidence>
<proteinExistence type="predicted"/>
<dbReference type="EMBL" id="JAHWDP010000007">
    <property type="protein sequence ID" value="MBW2938945.1"/>
    <property type="molecule type" value="Genomic_DNA"/>
</dbReference>
<accession>A0A9X1JWK2</accession>
<feature type="transmembrane region" description="Helical" evidence="5">
    <location>
        <begin position="147"/>
        <end position="165"/>
    </location>
</feature>
<keyword evidence="2 5" id="KW-0812">Transmembrane</keyword>
<keyword evidence="4 5" id="KW-0472">Membrane</keyword>
<evidence type="ECO:0000313" key="6">
    <source>
        <dbReference type="EMBL" id="MBW2938945.1"/>
    </source>
</evidence>
<sequence length="222" mass="24713">MVYLLPFLAIGAGYIIALLISSKKVLIHQYLLSFSGAFLLSITLFELLPEVFESPSKSIGVLIMIGILLQIILDFITKGAEHGHVHLHGDHKDFPWLLFLGLSIHSIIEGFPITENADVLWGVVIHKIPIAVILTIYFIAAEYSKKTTVFFLLLFACMTPLGSFFKNNISVLSDYSTEINAIAIGIFLHVSTTILFESSKDHKFNLMKLTTIFIGVILAYLL</sequence>
<keyword evidence="3 5" id="KW-1133">Transmembrane helix</keyword>
<feature type="transmembrane region" description="Helical" evidence="5">
    <location>
        <begin position="204"/>
        <end position="221"/>
    </location>
</feature>
<reference evidence="6" key="1">
    <citation type="submission" date="2021-07" db="EMBL/GenBank/DDBJ databases">
        <title>Aureisphaera sp. CAU 1614 isolated from sea sediment.</title>
        <authorList>
            <person name="Kim W."/>
        </authorList>
    </citation>
    <scope>NUCLEOTIDE SEQUENCE</scope>
    <source>
        <strain evidence="6">CAU 1614</strain>
    </source>
</reference>
<protein>
    <submittedName>
        <fullName evidence="6">ZIP family metal transporter</fullName>
    </submittedName>
</protein>
<gene>
    <name evidence="6" type="ORF">KXJ69_12580</name>
</gene>
<evidence type="ECO:0000313" key="7">
    <source>
        <dbReference type="Proteomes" id="UP001138686"/>
    </source>
</evidence>
<evidence type="ECO:0000256" key="1">
    <source>
        <dbReference type="ARBA" id="ARBA00004141"/>
    </source>
</evidence>
<comment type="caution">
    <text evidence="6">The sequence shown here is derived from an EMBL/GenBank/DDBJ whole genome shotgun (WGS) entry which is preliminary data.</text>
</comment>
<dbReference type="PANTHER" id="PTHR11040:SF44">
    <property type="entry name" value="PROTEIN ZNTC-RELATED"/>
    <property type="match status" value="1"/>
</dbReference>
<feature type="transmembrane region" description="Helical" evidence="5">
    <location>
        <begin position="177"/>
        <end position="197"/>
    </location>
</feature>
<feature type="transmembrane region" description="Helical" evidence="5">
    <location>
        <begin position="119"/>
        <end position="140"/>
    </location>
</feature>
<dbReference type="PANTHER" id="PTHR11040">
    <property type="entry name" value="ZINC/IRON TRANSPORTER"/>
    <property type="match status" value="1"/>
</dbReference>